<dbReference type="Proteomes" id="UP001404956">
    <property type="component" value="Unassembled WGS sequence"/>
</dbReference>
<comment type="similarity">
    <text evidence="1 4">Belongs to the antibiotic N-acetyltransferase family.</text>
</comment>
<evidence type="ECO:0000256" key="1">
    <source>
        <dbReference type="ARBA" id="ARBA00006383"/>
    </source>
</evidence>
<comment type="catalytic activity">
    <reaction evidence="4">
        <text>a 2-deoxystreptamine antibiotic + acetyl-CoA = an N(3)-acetyl-2-deoxystreptamine antibiotic + CoA + H(+)</text>
        <dbReference type="Rhea" id="RHEA:12665"/>
        <dbReference type="ChEBI" id="CHEBI:15378"/>
        <dbReference type="ChEBI" id="CHEBI:57287"/>
        <dbReference type="ChEBI" id="CHEBI:57288"/>
        <dbReference type="ChEBI" id="CHEBI:57921"/>
        <dbReference type="ChEBI" id="CHEBI:77452"/>
        <dbReference type="EC" id="2.3.1.81"/>
    </reaction>
</comment>
<evidence type="ECO:0000256" key="2">
    <source>
        <dbReference type="ARBA" id="ARBA00022679"/>
    </source>
</evidence>
<dbReference type="InterPro" id="IPR028345">
    <property type="entry name" value="Antibiotic_NAT-like"/>
</dbReference>
<dbReference type="Pfam" id="PF02522">
    <property type="entry name" value="Antibiotic_NAT"/>
    <property type="match status" value="1"/>
</dbReference>
<keyword evidence="3 4" id="KW-0012">Acyltransferase</keyword>
<comment type="caution">
    <text evidence="5">The sequence shown here is derived from an EMBL/GenBank/DDBJ whole genome shotgun (WGS) entry which is preliminary data.</text>
</comment>
<dbReference type="EC" id="2.3.1.-" evidence="4"/>
<gene>
    <name evidence="5" type="ORF">Dalu01_02802</name>
</gene>
<name>A0ABP9XGA3_9DEIO</name>
<organism evidence="5 6">
    <name type="scientific">Deinococcus aluminii</name>
    <dbReference type="NCBI Taxonomy" id="1656885"/>
    <lineage>
        <taxon>Bacteria</taxon>
        <taxon>Thermotogati</taxon>
        <taxon>Deinococcota</taxon>
        <taxon>Deinococci</taxon>
        <taxon>Deinococcales</taxon>
        <taxon>Deinococcaceae</taxon>
        <taxon>Deinococcus</taxon>
    </lineage>
</organism>
<dbReference type="SUPFAM" id="SSF110710">
    <property type="entry name" value="TTHA0583/YokD-like"/>
    <property type="match status" value="1"/>
</dbReference>
<proteinExistence type="inferred from homology"/>
<keyword evidence="6" id="KW-1185">Reference proteome</keyword>
<keyword evidence="4" id="KW-0046">Antibiotic resistance</keyword>
<reference evidence="5 6" key="1">
    <citation type="submission" date="2024-02" db="EMBL/GenBank/DDBJ databases">
        <title>Deinococcus aluminii NBRC 112889.</title>
        <authorList>
            <person name="Ichikawa N."/>
            <person name="Katano-Makiyama Y."/>
            <person name="Hidaka K."/>
        </authorList>
    </citation>
    <scope>NUCLEOTIDE SEQUENCE [LARGE SCALE GENOMIC DNA]</scope>
    <source>
        <strain evidence="5 6">NBRC 112889</strain>
    </source>
</reference>
<dbReference type="PANTHER" id="PTHR11104">
    <property type="entry name" value="AMINOGLYCOSIDE N3-ACETYLTRANSFERASE"/>
    <property type="match status" value="1"/>
</dbReference>
<sequence length="83" mass="9226">MYDLGARVLLRGTVRQSAPVLMNGERQWVTFEEPDYDDSAFPPVKAAFEASGAVRVGQGGSAPARLMRQRDLVNFAVRFWQAP</sequence>
<evidence type="ECO:0000313" key="6">
    <source>
        <dbReference type="Proteomes" id="UP001404956"/>
    </source>
</evidence>
<dbReference type="PANTHER" id="PTHR11104:SF0">
    <property type="entry name" value="SPBETA PROPHAGE-DERIVED AMINOGLYCOSIDE N(3')-ACETYLTRANSFERASE-LIKE PROTEIN YOKD"/>
    <property type="match status" value="1"/>
</dbReference>
<evidence type="ECO:0000256" key="3">
    <source>
        <dbReference type="ARBA" id="ARBA00023315"/>
    </source>
</evidence>
<dbReference type="RefSeq" id="WP_345455790.1">
    <property type="nucleotide sequence ID" value="NZ_BAABRV010000007.1"/>
</dbReference>
<keyword evidence="2 4" id="KW-0808">Transferase</keyword>
<dbReference type="EMBL" id="BAABRV010000007">
    <property type="protein sequence ID" value="GAA5534391.1"/>
    <property type="molecule type" value="Genomic_DNA"/>
</dbReference>
<evidence type="ECO:0000256" key="4">
    <source>
        <dbReference type="RuleBase" id="RU365031"/>
    </source>
</evidence>
<evidence type="ECO:0000313" key="5">
    <source>
        <dbReference type="EMBL" id="GAA5534391.1"/>
    </source>
</evidence>
<protein>
    <recommendedName>
        <fullName evidence="4">Aminoglycoside N(3)-acetyltransferase</fullName>
        <ecNumber evidence="4">2.3.1.-</ecNumber>
    </recommendedName>
</protein>
<dbReference type="InterPro" id="IPR003679">
    <property type="entry name" value="Amioglycoside_AcTrfase"/>
</dbReference>
<accession>A0ABP9XGA3</accession>